<dbReference type="SUPFAM" id="SSF49785">
    <property type="entry name" value="Galactose-binding domain-like"/>
    <property type="match status" value="2"/>
</dbReference>
<gene>
    <name evidence="11" type="ORF">NA57DRAFT_69687</name>
</gene>
<dbReference type="SUPFAM" id="SSF117100">
    <property type="entry name" value="Beta-galactosidase LacA, domain 3"/>
    <property type="match status" value="1"/>
</dbReference>
<dbReference type="InterPro" id="IPR037110">
    <property type="entry name" value="Betagal_dom2_sf"/>
</dbReference>
<feature type="domain" description="Beta-galactosidase" evidence="10">
    <location>
        <begin position="383"/>
        <end position="541"/>
    </location>
</feature>
<evidence type="ECO:0000256" key="8">
    <source>
        <dbReference type="RuleBase" id="RU003679"/>
    </source>
</evidence>
<evidence type="ECO:0000256" key="9">
    <source>
        <dbReference type="SAM" id="SignalP"/>
    </source>
</evidence>
<evidence type="ECO:0000256" key="4">
    <source>
        <dbReference type="ARBA" id="ARBA00022729"/>
    </source>
</evidence>
<evidence type="ECO:0000313" key="12">
    <source>
        <dbReference type="Proteomes" id="UP000799772"/>
    </source>
</evidence>
<evidence type="ECO:0000256" key="6">
    <source>
        <dbReference type="ARBA" id="ARBA00023180"/>
    </source>
</evidence>
<dbReference type="Gene3D" id="3.20.20.80">
    <property type="entry name" value="Glycosidases"/>
    <property type="match status" value="1"/>
</dbReference>
<feature type="signal peptide" evidence="9">
    <location>
        <begin position="1"/>
        <end position="22"/>
    </location>
</feature>
<proteinExistence type="inferred from homology"/>
<comment type="caution">
    <text evidence="11">The sequence shown here is derived from an EMBL/GenBank/DDBJ whole genome shotgun (WGS) entry which is preliminary data.</text>
</comment>
<keyword evidence="4 9" id="KW-0732">Signal</keyword>
<evidence type="ECO:0000313" key="11">
    <source>
        <dbReference type="EMBL" id="KAF2092623.1"/>
    </source>
</evidence>
<feature type="chain" id="PRO_5040235021" description="beta-galactosidase" evidence="9">
    <location>
        <begin position="23"/>
        <end position="970"/>
    </location>
</feature>
<dbReference type="InterPro" id="IPR025972">
    <property type="entry name" value="BetaGal_dom3"/>
</dbReference>
<dbReference type="PRINTS" id="PR00742">
    <property type="entry name" value="GLHYDRLASE35"/>
</dbReference>
<dbReference type="SUPFAM" id="SSF51011">
    <property type="entry name" value="Glycosyl hydrolase domain"/>
    <property type="match status" value="1"/>
</dbReference>
<dbReference type="InterPro" id="IPR025300">
    <property type="entry name" value="BetaGal_jelly_roll_dom"/>
</dbReference>
<dbReference type="SMART" id="SM01029">
    <property type="entry name" value="BetaGal_dom2"/>
    <property type="match status" value="1"/>
</dbReference>
<dbReference type="InterPro" id="IPR031330">
    <property type="entry name" value="Gly_Hdrlase_35_cat"/>
</dbReference>
<dbReference type="InterPro" id="IPR001944">
    <property type="entry name" value="Glycoside_Hdrlase_35"/>
</dbReference>
<dbReference type="Pfam" id="PF10435">
    <property type="entry name" value="BetaGal_dom2"/>
    <property type="match status" value="1"/>
</dbReference>
<dbReference type="PANTHER" id="PTHR23421">
    <property type="entry name" value="BETA-GALACTOSIDASE RELATED"/>
    <property type="match status" value="1"/>
</dbReference>
<dbReference type="GO" id="GO:0004565">
    <property type="term" value="F:beta-galactosidase activity"/>
    <property type="evidence" value="ECO:0007669"/>
    <property type="project" value="UniProtKB-EC"/>
</dbReference>
<sequence length="970" mass="106526">MFLSPFLHIISLWLCCTTAALAANSTGLTDVVQWDEYSLIVKNERVFVVSGEFHYQRLPVPELWLDVFQKIKANGMNAISIYFFWSYHSPSPDVYDLETGGKNIQKVLDYAKEAGLYVLTRPGPYCNAETNAGGIALWGSDGSAGKLRTSDETYHQAWLPWIKAIGAVLEKNQITNGGPVIMNQIENELQETDHSPDNTLVVYMEQIEQAWRDTGIVVPFFSNEKGMRSESWSTDFEDVGGAVNVYGLDSYPGGLSCLEPDVGFDVIRTFYQWFQNYSFTQPEFIPEYAGGWFEPWGGPFFDQCVGTYLAPEYADVFYKTLLGQRVTLFNLYMTYGGTNWGHSAAPVVFTSYDYDAPLRETREIRDKFRQMKLVGLFTRVSTGLRKTYMESNGSGNAVDTTAVYTFVLRNPDTHAGFYFADHTNSETRDTTTFAITLVTSAGNVTVPKIELQGRQSRIIVSDFAIGSSTLLYSSAEILTYGIFGKQTVVVFYLNEGETGEFAFKSSKGSVSTYVQPSGQSVVTFSNGVTVYMLEKATAYDFYAPATTTDPNVQPDEQIFAIGPYLVRSASVQGDIVSVVGDNQNDTTIEVYAGGSANTISWNGKHLSTKKTPYGSLTASLPGAQARNVKLPELQWKVADSLPEKQRSYDDSKWTTANHTTTKSPVAPLTLPVLFSSDYGYYSGIKIYRGRFNGKNPTAANITVQGGTAAGWSAWLNGEFVGGYAGNATVNANWVLLDFSKATLYSTDNVLTVVTDYHGHDETSTGPAGAENPRGILGAWLYDGNTTLNFTSWKIQGQAGGDQAYIDPMRGPLNEGGLYGERLGWHLPGFDASKWRSGSPVDGVSGAGVNWYIADVSLDIDTDLDVPLGIEFDAANGTVASVQLFVNGYQFGKYVPHIGPQTRFPIPPGIINLNGKNRIAVSLWSMSSAGAKLESVELFAYAKYTTGYDIPRDGSKLGLQPGWTKSRLQYA</sequence>
<dbReference type="EC" id="3.2.1.23" evidence="3"/>
<evidence type="ECO:0000256" key="7">
    <source>
        <dbReference type="ARBA" id="ARBA00023295"/>
    </source>
</evidence>
<dbReference type="Proteomes" id="UP000799772">
    <property type="component" value="Unassembled WGS sequence"/>
</dbReference>
<reference evidence="11" key="1">
    <citation type="journal article" date="2020" name="Stud. Mycol.">
        <title>101 Dothideomycetes genomes: a test case for predicting lifestyles and emergence of pathogens.</title>
        <authorList>
            <person name="Haridas S."/>
            <person name="Albert R."/>
            <person name="Binder M."/>
            <person name="Bloem J."/>
            <person name="Labutti K."/>
            <person name="Salamov A."/>
            <person name="Andreopoulos B."/>
            <person name="Baker S."/>
            <person name="Barry K."/>
            <person name="Bills G."/>
            <person name="Bluhm B."/>
            <person name="Cannon C."/>
            <person name="Castanera R."/>
            <person name="Culley D."/>
            <person name="Daum C."/>
            <person name="Ezra D."/>
            <person name="Gonzalez J."/>
            <person name="Henrissat B."/>
            <person name="Kuo A."/>
            <person name="Liang C."/>
            <person name="Lipzen A."/>
            <person name="Lutzoni F."/>
            <person name="Magnuson J."/>
            <person name="Mondo S."/>
            <person name="Nolan M."/>
            <person name="Ohm R."/>
            <person name="Pangilinan J."/>
            <person name="Park H.-J."/>
            <person name="Ramirez L."/>
            <person name="Alfaro M."/>
            <person name="Sun H."/>
            <person name="Tritt A."/>
            <person name="Yoshinaga Y."/>
            <person name="Zwiers L.-H."/>
            <person name="Turgeon B."/>
            <person name="Goodwin S."/>
            <person name="Spatafora J."/>
            <person name="Crous P."/>
            <person name="Grigoriev I."/>
        </authorList>
    </citation>
    <scope>NUCLEOTIDE SEQUENCE</scope>
    <source>
        <strain evidence="11">CBS 133067</strain>
    </source>
</reference>
<dbReference type="GO" id="GO:0005975">
    <property type="term" value="P:carbohydrate metabolic process"/>
    <property type="evidence" value="ECO:0007669"/>
    <property type="project" value="InterPro"/>
</dbReference>
<comment type="catalytic activity">
    <reaction evidence="1">
        <text>Hydrolysis of terminal non-reducing beta-D-galactose residues in beta-D-galactosides.</text>
        <dbReference type="EC" id="3.2.1.23"/>
    </reaction>
</comment>
<name>A0A9P4M0M3_9PEZI</name>
<keyword evidence="6" id="KW-0325">Glycoprotein</keyword>
<dbReference type="OrthoDB" id="1657402at2759"/>
<keyword evidence="7" id="KW-0326">Glycosidase</keyword>
<dbReference type="EMBL" id="ML978144">
    <property type="protein sequence ID" value="KAF2092623.1"/>
    <property type="molecule type" value="Genomic_DNA"/>
</dbReference>
<evidence type="ECO:0000256" key="3">
    <source>
        <dbReference type="ARBA" id="ARBA00012756"/>
    </source>
</evidence>
<dbReference type="InterPro" id="IPR017853">
    <property type="entry name" value="GH"/>
</dbReference>
<dbReference type="Pfam" id="PF13364">
    <property type="entry name" value="BetaGal_ABD2"/>
    <property type="match status" value="2"/>
</dbReference>
<dbReference type="Pfam" id="PF13363">
    <property type="entry name" value="BetaGal_dom3"/>
    <property type="match status" value="1"/>
</dbReference>
<organism evidence="11 12">
    <name type="scientific">Rhizodiscina lignyota</name>
    <dbReference type="NCBI Taxonomy" id="1504668"/>
    <lineage>
        <taxon>Eukaryota</taxon>
        <taxon>Fungi</taxon>
        <taxon>Dikarya</taxon>
        <taxon>Ascomycota</taxon>
        <taxon>Pezizomycotina</taxon>
        <taxon>Dothideomycetes</taxon>
        <taxon>Pleosporomycetidae</taxon>
        <taxon>Aulographales</taxon>
        <taxon>Rhizodiscinaceae</taxon>
        <taxon>Rhizodiscina</taxon>
    </lineage>
</organism>
<comment type="similarity">
    <text evidence="2 8">Belongs to the glycosyl hydrolase 35 family.</text>
</comment>
<dbReference type="Gene3D" id="2.102.20.10">
    <property type="entry name" value="Beta-galactosidase, domain 2"/>
    <property type="match status" value="1"/>
</dbReference>
<keyword evidence="12" id="KW-1185">Reference proteome</keyword>
<dbReference type="FunFam" id="3.20.20.80:FF:000040">
    <property type="entry name" value="Beta-galactosidase A"/>
    <property type="match status" value="1"/>
</dbReference>
<evidence type="ECO:0000256" key="2">
    <source>
        <dbReference type="ARBA" id="ARBA00009809"/>
    </source>
</evidence>
<dbReference type="FunFam" id="2.60.120.260:FF:000065">
    <property type="entry name" value="Beta-galactosidase A"/>
    <property type="match status" value="1"/>
</dbReference>
<keyword evidence="5" id="KW-0378">Hydrolase</keyword>
<evidence type="ECO:0000259" key="10">
    <source>
        <dbReference type="SMART" id="SM01029"/>
    </source>
</evidence>
<evidence type="ECO:0000256" key="5">
    <source>
        <dbReference type="ARBA" id="ARBA00022801"/>
    </source>
</evidence>
<dbReference type="SUPFAM" id="SSF51445">
    <property type="entry name" value="(Trans)glycosidases"/>
    <property type="match status" value="1"/>
</dbReference>
<accession>A0A9P4M0M3</accession>
<dbReference type="InterPro" id="IPR036833">
    <property type="entry name" value="BetaGal_dom3_sf"/>
</dbReference>
<dbReference type="InterPro" id="IPR018954">
    <property type="entry name" value="Betagal_dom2"/>
</dbReference>
<evidence type="ECO:0000256" key="1">
    <source>
        <dbReference type="ARBA" id="ARBA00001412"/>
    </source>
</evidence>
<protein>
    <recommendedName>
        <fullName evidence="3">beta-galactosidase</fullName>
        <ecNumber evidence="3">3.2.1.23</ecNumber>
    </recommendedName>
</protein>
<dbReference type="Gene3D" id="2.60.120.260">
    <property type="entry name" value="Galactose-binding domain-like"/>
    <property type="match status" value="2"/>
</dbReference>
<dbReference type="InterPro" id="IPR008979">
    <property type="entry name" value="Galactose-bd-like_sf"/>
</dbReference>
<dbReference type="Pfam" id="PF01301">
    <property type="entry name" value="Glyco_hydro_35"/>
    <property type="match status" value="1"/>
</dbReference>
<dbReference type="AlphaFoldDB" id="A0A9P4M0M3"/>
<dbReference type="Gene3D" id="2.60.390.10">
    <property type="entry name" value="Beta-galactosidase, domain 3"/>
    <property type="match status" value="1"/>
</dbReference>